<dbReference type="InterPro" id="IPR029044">
    <property type="entry name" value="Nucleotide-diphossugar_trans"/>
</dbReference>
<dbReference type="Pfam" id="PF00535">
    <property type="entry name" value="Glycos_transf_2"/>
    <property type="match status" value="1"/>
</dbReference>
<dbReference type="Proteomes" id="UP000566071">
    <property type="component" value="Unassembled WGS sequence"/>
</dbReference>
<keyword evidence="1" id="KW-0472">Membrane</keyword>
<keyword evidence="4" id="KW-1185">Reference proteome</keyword>
<name>A0ABX1W2D4_9SPHI</name>
<dbReference type="PANTHER" id="PTHR43685">
    <property type="entry name" value="GLYCOSYLTRANSFERASE"/>
    <property type="match status" value="1"/>
</dbReference>
<accession>A0ABX1W2D4</accession>
<proteinExistence type="predicted"/>
<feature type="transmembrane region" description="Helical" evidence="1">
    <location>
        <begin position="6"/>
        <end position="25"/>
    </location>
</feature>
<evidence type="ECO:0000259" key="2">
    <source>
        <dbReference type="Pfam" id="PF00535"/>
    </source>
</evidence>
<keyword evidence="1" id="KW-0812">Transmembrane</keyword>
<evidence type="ECO:0000313" key="3">
    <source>
        <dbReference type="EMBL" id="NNU34382.1"/>
    </source>
</evidence>
<dbReference type="EMBL" id="JABFCR010000043">
    <property type="protein sequence ID" value="NNU34382.1"/>
    <property type="molecule type" value="Genomic_DNA"/>
</dbReference>
<dbReference type="SUPFAM" id="SSF53448">
    <property type="entry name" value="Nucleotide-diphospho-sugar transferases"/>
    <property type="match status" value="1"/>
</dbReference>
<dbReference type="Gene3D" id="3.90.550.10">
    <property type="entry name" value="Spore Coat Polysaccharide Biosynthesis Protein SpsA, Chain A"/>
    <property type="match status" value="1"/>
</dbReference>
<feature type="domain" description="Glycosyltransferase 2-like" evidence="2">
    <location>
        <begin position="45"/>
        <end position="124"/>
    </location>
</feature>
<evidence type="ECO:0000256" key="1">
    <source>
        <dbReference type="SAM" id="Phobius"/>
    </source>
</evidence>
<keyword evidence="1" id="KW-1133">Transmembrane helix</keyword>
<comment type="caution">
    <text evidence="3">The sequence shown here is derived from an EMBL/GenBank/DDBJ whole genome shotgun (WGS) entry which is preliminary data.</text>
</comment>
<dbReference type="InterPro" id="IPR001173">
    <property type="entry name" value="Glyco_trans_2-like"/>
</dbReference>
<organism evidence="3 4">
    <name type="scientific">Mucilaginibacter humi</name>
    <dbReference type="NCBI Taxonomy" id="2732510"/>
    <lineage>
        <taxon>Bacteria</taxon>
        <taxon>Pseudomonadati</taxon>
        <taxon>Bacteroidota</taxon>
        <taxon>Sphingobacteriia</taxon>
        <taxon>Sphingobacteriales</taxon>
        <taxon>Sphingobacteriaceae</taxon>
        <taxon>Mucilaginibacter</taxon>
    </lineage>
</organism>
<evidence type="ECO:0000313" key="4">
    <source>
        <dbReference type="Proteomes" id="UP000566071"/>
    </source>
</evidence>
<gene>
    <name evidence="3" type="ORF">HK413_09975</name>
</gene>
<protein>
    <submittedName>
        <fullName evidence="3">Glycosyltransferase family 2 protein</fullName>
    </submittedName>
</protein>
<reference evidence="3 4" key="1">
    <citation type="submission" date="2020-05" db="EMBL/GenBank/DDBJ databases">
        <authorList>
            <person name="Khan S.A."/>
            <person name="Jeon C.O."/>
            <person name="Chun B.H."/>
        </authorList>
    </citation>
    <scope>NUCLEOTIDE SEQUENCE [LARGE SCALE GENOMIC DNA]</scope>
    <source>
        <strain evidence="3 4">S1162</strain>
    </source>
</reference>
<dbReference type="PANTHER" id="PTHR43685:SF2">
    <property type="entry name" value="GLYCOSYLTRANSFERASE 2-LIKE DOMAIN-CONTAINING PROTEIN"/>
    <property type="match status" value="1"/>
</dbReference>
<dbReference type="CDD" id="cd00761">
    <property type="entry name" value="Glyco_tranf_GTA_type"/>
    <property type="match status" value="1"/>
</dbReference>
<dbReference type="InterPro" id="IPR050834">
    <property type="entry name" value="Glycosyltransf_2"/>
</dbReference>
<sequence>MALLIYSIIVTTASIGITIYLLWGFTKIKSLSSQPLTAAQPSLAIIIPVRNEEEDLEQALQSVCNINYDNYRIIVVNDRSTDRTAEILEKFPQQYPKLTVTTITGLPDGWLGKNNALYRAIKAVPKNGFYLLMQTYFTTPTL</sequence>